<feature type="domain" description="Thioredoxin" evidence="3">
    <location>
        <begin position="34"/>
        <end position="177"/>
    </location>
</feature>
<evidence type="ECO:0000259" key="3">
    <source>
        <dbReference type="PROSITE" id="PS51352"/>
    </source>
</evidence>
<dbReference type="PANTHER" id="PTHR42852:SF17">
    <property type="entry name" value="THIOREDOXIN-LIKE PROTEIN HI_1115"/>
    <property type="match status" value="1"/>
</dbReference>
<proteinExistence type="predicted"/>
<accession>A0A4R3KL41</accession>
<keyword evidence="5" id="KW-1185">Reference proteome</keyword>
<dbReference type="InterPro" id="IPR000866">
    <property type="entry name" value="AhpC/TSA"/>
</dbReference>
<keyword evidence="2" id="KW-0472">Membrane</keyword>
<dbReference type="Gene3D" id="3.40.30.10">
    <property type="entry name" value="Glutaredoxin"/>
    <property type="match status" value="1"/>
</dbReference>
<dbReference type="InterPro" id="IPR050553">
    <property type="entry name" value="Thioredoxin_ResA/DsbE_sf"/>
</dbReference>
<dbReference type="AlphaFoldDB" id="A0A4R3KL41"/>
<dbReference type="SUPFAM" id="SSF52833">
    <property type="entry name" value="Thioredoxin-like"/>
    <property type="match status" value="1"/>
</dbReference>
<organism evidence="4 5">
    <name type="scientific">Tepidibacillus fermentans</name>
    <dbReference type="NCBI Taxonomy" id="1281767"/>
    <lineage>
        <taxon>Bacteria</taxon>
        <taxon>Bacillati</taxon>
        <taxon>Bacillota</taxon>
        <taxon>Bacilli</taxon>
        <taxon>Bacillales</taxon>
        <taxon>Bacillaceae</taxon>
        <taxon>Tepidibacillus</taxon>
    </lineage>
</organism>
<dbReference type="GO" id="GO:0016209">
    <property type="term" value="F:antioxidant activity"/>
    <property type="evidence" value="ECO:0007669"/>
    <property type="project" value="InterPro"/>
</dbReference>
<dbReference type="GO" id="GO:0016491">
    <property type="term" value="F:oxidoreductase activity"/>
    <property type="evidence" value="ECO:0007669"/>
    <property type="project" value="InterPro"/>
</dbReference>
<dbReference type="PROSITE" id="PS51352">
    <property type="entry name" value="THIOREDOXIN_2"/>
    <property type="match status" value="1"/>
</dbReference>
<dbReference type="EMBL" id="SMAB01000004">
    <property type="protein sequence ID" value="TCS83510.1"/>
    <property type="molecule type" value="Genomic_DNA"/>
</dbReference>
<sequence>MKKGWISVLIAILLVGGIIYYNQTSGGGQKDVRPEEGFLAPDFTLKNEQGESISLSQLKGKPVFLNFWASWCPPCKVEMPYIQQAYEKYKNQVAFYGINLTFNDSKSEAINFMKSNGYQMPILFDENPNPDHTVAKLYRANTIPTSFFIDKEGVIRVKHTGAMDYKTIEANIKEILGE</sequence>
<dbReference type="PROSITE" id="PS00194">
    <property type="entry name" value="THIOREDOXIN_1"/>
    <property type="match status" value="1"/>
</dbReference>
<dbReference type="InterPro" id="IPR013766">
    <property type="entry name" value="Thioredoxin_domain"/>
</dbReference>
<dbReference type="CDD" id="cd02966">
    <property type="entry name" value="TlpA_like_family"/>
    <property type="match status" value="1"/>
</dbReference>
<dbReference type="OrthoDB" id="25753at2"/>
<comment type="caution">
    <text evidence="4">The sequence shown here is derived from an EMBL/GenBank/DDBJ whole genome shotgun (WGS) entry which is preliminary data.</text>
</comment>
<keyword evidence="1" id="KW-1015">Disulfide bond</keyword>
<dbReference type="Proteomes" id="UP000295788">
    <property type="component" value="Unassembled WGS sequence"/>
</dbReference>
<gene>
    <name evidence="4" type="ORF">EDD72_10456</name>
</gene>
<keyword evidence="2" id="KW-1133">Transmembrane helix</keyword>
<dbReference type="InterPro" id="IPR036249">
    <property type="entry name" value="Thioredoxin-like_sf"/>
</dbReference>
<evidence type="ECO:0000313" key="5">
    <source>
        <dbReference type="Proteomes" id="UP000295788"/>
    </source>
</evidence>
<dbReference type="RefSeq" id="WP_132767401.1">
    <property type="nucleotide sequence ID" value="NZ_SMAB01000004.1"/>
</dbReference>
<protein>
    <submittedName>
        <fullName evidence="4">Peroxiredoxin</fullName>
    </submittedName>
</protein>
<evidence type="ECO:0000256" key="2">
    <source>
        <dbReference type="SAM" id="Phobius"/>
    </source>
</evidence>
<dbReference type="Pfam" id="PF00578">
    <property type="entry name" value="AhpC-TSA"/>
    <property type="match status" value="1"/>
</dbReference>
<name>A0A4R3KL41_9BACI</name>
<dbReference type="PANTHER" id="PTHR42852">
    <property type="entry name" value="THIOL:DISULFIDE INTERCHANGE PROTEIN DSBE"/>
    <property type="match status" value="1"/>
</dbReference>
<evidence type="ECO:0000313" key="4">
    <source>
        <dbReference type="EMBL" id="TCS83510.1"/>
    </source>
</evidence>
<reference evidence="4 5" key="1">
    <citation type="submission" date="2019-03" db="EMBL/GenBank/DDBJ databases">
        <title>Genomic Encyclopedia of Type Strains, Phase IV (KMG-IV): sequencing the most valuable type-strain genomes for metagenomic binning, comparative biology and taxonomic classification.</title>
        <authorList>
            <person name="Goeker M."/>
        </authorList>
    </citation>
    <scope>NUCLEOTIDE SEQUENCE [LARGE SCALE GENOMIC DNA]</scope>
    <source>
        <strain evidence="4 5">DSM 23802</strain>
    </source>
</reference>
<feature type="transmembrane region" description="Helical" evidence="2">
    <location>
        <begin position="6"/>
        <end position="23"/>
    </location>
</feature>
<dbReference type="InterPro" id="IPR017937">
    <property type="entry name" value="Thioredoxin_CS"/>
</dbReference>
<evidence type="ECO:0000256" key="1">
    <source>
        <dbReference type="ARBA" id="ARBA00023157"/>
    </source>
</evidence>
<keyword evidence="2" id="KW-0812">Transmembrane</keyword>